<dbReference type="InterPro" id="IPR000764">
    <property type="entry name" value="Uridine_kinase-like"/>
</dbReference>
<keyword evidence="7 8" id="KW-0418">Kinase</keyword>
<evidence type="ECO:0000259" key="9">
    <source>
        <dbReference type="Pfam" id="PF00485"/>
    </source>
</evidence>
<dbReference type="Proteomes" id="UP001465755">
    <property type="component" value="Unassembled WGS sequence"/>
</dbReference>
<comment type="catalytic activity">
    <reaction evidence="8">
        <text>uridine + ATP = UMP + ADP + H(+)</text>
        <dbReference type="Rhea" id="RHEA:16825"/>
        <dbReference type="ChEBI" id="CHEBI:15378"/>
        <dbReference type="ChEBI" id="CHEBI:16704"/>
        <dbReference type="ChEBI" id="CHEBI:30616"/>
        <dbReference type="ChEBI" id="CHEBI:57865"/>
        <dbReference type="ChEBI" id="CHEBI:456216"/>
        <dbReference type="EC" id="2.7.1.48"/>
    </reaction>
</comment>
<comment type="similarity">
    <text evidence="3">In the N-terminal section; belongs to the uridine kinase family.</text>
</comment>
<keyword evidence="5 8" id="KW-0808">Transferase</keyword>
<dbReference type="PANTHER" id="PTHR10285">
    <property type="entry name" value="URIDINE KINASE"/>
    <property type="match status" value="1"/>
</dbReference>
<organism evidence="11 12">
    <name type="scientific">Symbiochloris irregularis</name>
    <dbReference type="NCBI Taxonomy" id="706552"/>
    <lineage>
        <taxon>Eukaryota</taxon>
        <taxon>Viridiplantae</taxon>
        <taxon>Chlorophyta</taxon>
        <taxon>core chlorophytes</taxon>
        <taxon>Trebouxiophyceae</taxon>
        <taxon>Trebouxiales</taxon>
        <taxon>Trebouxiaceae</taxon>
        <taxon>Symbiochloris</taxon>
    </lineage>
</organism>
<dbReference type="FunFam" id="3.40.50.300:FF:000339">
    <property type="entry name" value="Uridine kinase"/>
    <property type="match status" value="1"/>
</dbReference>
<comment type="caution">
    <text evidence="11">The sequence shown here is derived from an EMBL/GenBank/DDBJ whole genome shotgun (WGS) entry which is preliminary data.</text>
</comment>
<evidence type="ECO:0000256" key="6">
    <source>
        <dbReference type="ARBA" id="ARBA00022741"/>
    </source>
</evidence>
<dbReference type="InterPro" id="IPR029057">
    <property type="entry name" value="PRTase-like"/>
</dbReference>
<dbReference type="GO" id="GO:0004849">
    <property type="term" value="F:uridine kinase activity"/>
    <property type="evidence" value="ECO:0007669"/>
    <property type="project" value="UniProtKB-EC"/>
</dbReference>
<evidence type="ECO:0000313" key="11">
    <source>
        <dbReference type="EMBL" id="KAK9798131.1"/>
    </source>
</evidence>
<dbReference type="InterPro" id="IPR000836">
    <property type="entry name" value="PRTase_dom"/>
</dbReference>
<dbReference type="SUPFAM" id="SSF53271">
    <property type="entry name" value="PRTase-like"/>
    <property type="match status" value="1"/>
</dbReference>
<dbReference type="GO" id="GO:0008655">
    <property type="term" value="P:pyrimidine-containing compound salvage"/>
    <property type="evidence" value="ECO:0007669"/>
    <property type="project" value="UniProtKB-ARBA"/>
</dbReference>
<dbReference type="InterPro" id="IPR006083">
    <property type="entry name" value="PRK/URK"/>
</dbReference>
<evidence type="ECO:0000256" key="8">
    <source>
        <dbReference type="RuleBase" id="RU003825"/>
    </source>
</evidence>
<dbReference type="EC" id="2.7.1.48" evidence="8"/>
<comment type="pathway">
    <text evidence="1 8">Pyrimidine metabolism; UMP biosynthesis via salvage pathway; UMP from uridine: step 1/1.</text>
</comment>
<gene>
    <name evidence="11" type="ORF">WJX73_004771</name>
</gene>
<name>A0AAW1NX70_9CHLO</name>
<sequence>MSRSKRYHRSQPFFIGVAGGTASGKTTVCDSIMQRLHDQCVVMLSQDSFYKGLTKEDLENVTSYNFDHPDAFDEAAMVECMLQLRDMQPVEVPIYDFTQHQRSTECRRVEPSDVVIIEGILVLHMQKVLDLLNMKVFVDTDDDVRLARRIQRDVAVRGRDVGGVIEQYTHFVKPSFDMYVAPSRKHADVIIPWVRNENMVAIDLITEHIRMKLQQPDLRRIYHNLEVIPSNFQIRGMHTIIRDRQTQTNDFVFYADRLLRLVVEAGLGHLPFTERSVITPTGEPYVGVDFAKRLCGVSIIRSGESMENALRACCQGIKIGKILVHRHKPCPILANGDGPEVVAGVGARGKSRGNCHMGGSIVEEELIYEKLPADIAERHVLLLDPILATGNSALRAIQVLLEKGVTEGKILFLSLIAAPDGIHKICGTFPRVKVITSEIDAGIGDQFQVIPGVGEFGDRYFCD</sequence>
<keyword evidence="8" id="KW-0067">ATP-binding</keyword>
<dbReference type="NCBIfam" id="TIGR00235">
    <property type="entry name" value="udk"/>
    <property type="match status" value="1"/>
</dbReference>
<protein>
    <recommendedName>
        <fullName evidence="8">Uridine kinase</fullName>
        <ecNumber evidence="8">2.7.1.48</ecNumber>
    </recommendedName>
</protein>
<dbReference type="PRINTS" id="PR00988">
    <property type="entry name" value="URIDINKINASE"/>
</dbReference>
<dbReference type="CDD" id="cd02023">
    <property type="entry name" value="UMPK"/>
    <property type="match status" value="1"/>
</dbReference>
<evidence type="ECO:0000256" key="5">
    <source>
        <dbReference type="ARBA" id="ARBA00022679"/>
    </source>
</evidence>
<comment type="similarity">
    <text evidence="4">In the C-terminal section; belongs to the UPRTase family.</text>
</comment>
<dbReference type="InterPro" id="IPR027417">
    <property type="entry name" value="P-loop_NTPase"/>
</dbReference>
<evidence type="ECO:0000256" key="3">
    <source>
        <dbReference type="ARBA" id="ARBA00008173"/>
    </source>
</evidence>
<dbReference type="GO" id="GO:0005524">
    <property type="term" value="F:ATP binding"/>
    <property type="evidence" value="ECO:0007669"/>
    <property type="project" value="UniProtKB-KW"/>
</dbReference>
<dbReference type="Gene3D" id="3.40.50.300">
    <property type="entry name" value="P-loop containing nucleotide triphosphate hydrolases"/>
    <property type="match status" value="1"/>
</dbReference>
<feature type="domain" description="Phosphoribosyltransferase" evidence="10">
    <location>
        <begin position="229"/>
        <end position="461"/>
    </location>
</feature>
<evidence type="ECO:0000256" key="4">
    <source>
        <dbReference type="ARBA" id="ARBA00010723"/>
    </source>
</evidence>
<reference evidence="11 12" key="1">
    <citation type="journal article" date="2024" name="Nat. Commun.">
        <title>Phylogenomics reveals the evolutionary origins of lichenization in chlorophyte algae.</title>
        <authorList>
            <person name="Puginier C."/>
            <person name="Libourel C."/>
            <person name="Otte J."/>
            <person name="Skaloud P."/>
            <person name="Haon M."/>
            <person name="Grisel S."/>
            <person name="Petersen M."/>
            <person name="Berrin J.G."/>
            <person name="Delaux P.M."/>
            <person name="Dal Grande F."/>
            <person name="Keller J."/>
        </authorList>
    </citation>
    <scope>NUCLEOTIDE SEQUENCE [LARGE SCALE GENOMIC DNA]</scope>
    <source>
        <strain evidence="11 12">SAG 2036</strain>
    </source>
</reference>
<dbReference type="NCBIfam" id="NF004018">
    <property type="entry name" value="PRK05480.1"/>
    <property type="match status" value="1"/>
</dbReference>
<accession>A0AAW1NX70</accession>
<keyword evidence="6 8" id="KW-0547">Nucleotide-binding</keyword>
<evidence type="ECO:0000259" key="10">
    <source>
        <dbReference type="Pfam" id="PF14681"/>
    </source>
</evidence>
<proteinExistence type="inferred from homology"/>
<feature type="domain" description="Phosphoribulokinase/uridine kinase" evidence="9">
    <location>
        <begin position="14"/>
        <end position="197"/>
    </location>
</feature>
<dbReference type="EMBL" id="JALJOQ010000102">
    <property type="protein sequence ID" value="KAK9798131.1"/>
    <property type="molecule type" value="Genomic_DNA"/>
</dbReference>
<comment type="similarity">
    <text evidence="8">Belongs to the uridine kinase family.</text>
</comment>
<evidence type="ECO:0000256" key="1">
    <source>
        <dbReference type="ARBA" id="ARBA00004690"/>
    </source>
</evidence>
<comment type="catalytic activity">
    <reaction evidence="8">
        <text>cytidine + ATP = CMP + ADP + H(+)</text>
        <dbReference type="Rhea" id="RHEA:24674"/>
        <dbReference type="ChEBI" id="CHEBI:15378"/>
        <dbReference type="ChEBI" id="CHEBI:17562"/>
        <dbReference type="ChEBI" id="CHEBI:30616"/>
        <dbReference type="ChEBI" id="CHEBI:60377"/>
        <dbReference type="ChEBI" id="CHEBI:456216"/>
        <dbReference type="EC" id="2.7.1.48"/>
    </reaction>
</comment>
<evidence type="ECO:0000256" key="2">
    <source>
        <dbReference type="ARBA" id="ARBA00004784"/>
    </source>
</evidence>
<evidence type="ECO:0000256" key="7">
    <source>
        <dbReference type="ARBA" id="ARBA00022777"/>
    </source>
</evidence>
<dbReference type="CDD" id="cd06223">
    <property type="entry name" value="PRTases_typeI"/>
    <property type="match status" value="1"/>
</dbReference>
<dbReference type="AlphaFoldDB" id="A0AAW1NX70"/>
<dbReference type="Gene3D" id="3.40.50.2020">
    <property type="match status" value="1"/>
</dbReference>
<dbReference type="Pfam" id="PF00485">
    <property type="entry name" value="PRK"/>
    <property type="match status" value="1"/>
</dbReference>
<evidence type="ECO:0000313" key="12">
    <source>
        <dbReference type="Proteomes" id="UP001465755"/>
    </source>
</evidence>
<keyword evidence="12" id="KW-1185">Reference proteome</keyword>
<dbReference type="Pfam" id="PF14681">
    <property type="entry name" value="UPRTase"/>
    <property type="match status" value="1"/>
</dbReference>
<comment type="pathway">
    <text evidence="2 8">Pyrimidine metabolism; CTP biosynthesis via salvage pathway; CTP from cytidine: step 1/3.</text>
</comment>
<dbReference type="SUPFAM" id="SSF52540">
    <property type="entry name" value="P-loop containing nucleoside triphosphate hydrolases"/>
    <property type="match status" value="1"/>
</dbReference>